<evidence type="ECO:0000256" key="7">
    <source>
        <dbReference type="ARBA" id="ARBA00022989"/>
    </source>
</evidence>
<proteinExistence type="inferred from homology"/>
<evidence type="ECO:0000256" key="5">
    <source>
        <dbReference type="ARBA" id="ARBA00022692"/>
    </source>
</evidence>
<keyword evidence="7" id="KW-1133">Transmembrane helix</keyword>
<keyword evidence="9" id="KW-0408">Iron</keyword>
<dbReference type="Pfam" id="PF00067">
    <property type="entry name" value="p450"/>
    <property type="match status" value="1"/>
</dbReference>
<keyword evidence="5" id="KW-0812">Transmembrane</keyword>
<protein>
    <recommendedName>
        <fullName evidence="14">Cytochrome P450</fullName>
    </recommendedName>
</protein>
<dbReference type="Proteomes" id="UP000008370">
    <property type="component" value="Unassembled WGS sequence"/>
</dbReference>
<evidence type="ECO:0000256" key="6">
    <source>
        <dbReference type="ARBA" id="ARBA00022723"/>
    </source>
</evidence>
<dbReference type="GO" id="GO:0005506">
    <property type="term" value="F:iron ion binding"/>
    <property type="evidence" value="ECO:0007669"/>
    <property type="project" value="InterPro"/>
</dbReference>
<keyword evidence="11" id="KW-0472">Membrane</keyword>
<keyword evidence="6" id="KW-0479">Metal-binding</keyword>
<comment type="subcellular location">
    <subcellularLocation>
        <location evidence="2">Membrane</location>
        <topology evidence="2">Single-pass membrane protein</topology>
    </subcellularLocation>
</comment>
<evidence type="ECO:0000313" key="13">
    <source>
        <dbReference type="Proteomes" id="UP000008370"/>
    </source>
</evidence>
<evidence type="ECO:0000256" key="1">
    <source>
        <dbReference type="ARBA" id="ARBA00001971"/>
    </source>
</evidence>
<dbReference type="SUPFAM" id="SSF48264">
    <property type="entry name" value="Cytochrome P450"/>
    <property type="match status" value="1"/>
</dbReference>
<dbReference type="InterPro" id="IPR001128">
    <property type="entry name" value="Cyt_P450"/>
</dbReference>
<dbReference type="GO" id="GO:0016020">
    <property type="term" value="C:membrane"/>
    <property type="evidence" value="ECO:0007669"/>
    <property type="project" value="UniProtKB-SubCell"/>
</dbReference>
<dbReference type="GO" id="GO:0016705">
    <property type="term" value="F:oxidoreductase activity, acting on paired donors, with incorporation or reduction of molecular oxygen"/>
    <property type="evidence" value="ECO:0007669"/>
    <property type="project" value="InterPro"/>
</dbReference>
<gene>
    <name evidence="12" type="ORF">PHACADRAFT_195001</name>
</gene>
<organism evidence="12 13">
    <name type="scientific">Phanerochaete carnosa (strain HHB-10118-sp)</name>
    <name type="common">White-rot fungus</name>
    <name type="synonym">Peniophora carnosa</name>
    <dbReference type="NCBI Taxonomy" id="650164"/>
    <lineage>
        <taxon>Eukaryota</taxon>
        <taxon>Fungi</taxon>
        <taxon>Dikarya</taxon>
        <taxon>Basidiomycota</taxon>
        <taxon>Agaricomycotina</taxon>
        <taxon>Agaricomycetes</taxon>
        <taxon>Polyporales</taxon>
        <taxon>Phanerochaetaceae</taxon>
        <taxon>Phanerochaete</taxon>
    </lineage>
</organism>
<dbReference type="HOGENOM" id="CLU_001570_2_2_1"/>
<keyword evidence="10" id="KW-0503">Monooxygenase</keyword>
<dbReference type="OrthoDB" id="2789670at2759"/>
<dbReference type="KEGG" id="pco:PHACADRAFT_195001"/>
<dbReference type="PANTHER" id="PTHR46300:SF7">
    <property type="entry name" value="P450, PUTATIVE (EUROFUNG)-RELATED"/>
    <property type="match status" value="1"/>
</dbReference>
<evidence type="ECO:0000256" key="8">
    <source>
        <dbReference type="ARBA" id="ARBA00023002"/>
    </source>
</evidence>
<dbReference type="InParanoid" id="K5WWX6"/>
<dbReference type="EMBL" id="JH930472">
    <property type="protein sequence ID" value="EKM54972.1"/>
    <property type="molecule type" value="Genomic_DNA"/>
</dbReference>
<evidence type="ECO:0000256" key="11">
    <source>
        <dbReference type="ARBA" id="ARBA00023136"/>
    </source>
</evidence>
<evidence type="ECO:0000313" key="12">
    <source>
        <dbReference type="EMBL" id="EKM54972.1"/>
    </source>
</evidence>
<evidence type="ECO:0008006" key="14">
    <source>
        <dbReference type="Google" id="ProtNLM"/>
    </source>
</evidence>
<dbReference type="GO" id="GO:0020037">
    <property type="term" value="F:heme binding"/>
    <property type="evidence" value="ECO:0007669"/>
    <property type="project" value="InterPro"/>
</dbReference>
<evidence type="ECO:0000256" key="10">
    <source>
        <dbReference type="ARBA" id="ARBA00023033"/>
    </source>
</evidence>
<dbReference type="InterPro" id="IPR050364">
    <property type="entry name" value="Cytochrome_P450_fung"/>
</dbReference>
<sequence length="180" mass="20033">MESVATAACAALCVGCLTYITLIVCRTFASSTGAHGPAKLPGPRGWPFVGYLRAIEKPDCATYRQWSDDYKSDILGVNMLGTNVVIANTLEVANELLETRSAIYSDRSSTGLTMLRDLVGFSWMIAHARYDSYWRDARKMASQAFHSQAIVRYRPAEMKATLKFLLNLMDAPDDFRGYIK</sequence>
<reference evidence="12 13" key="1">
    <citation type="journal article" date="2012" name="BMC Genomics">
        <title>Comparative genomics of the white-rot fungi, Phanerochaete carnosa and P. chrysosporium, to elucidate the genetic basis of the distinct wood types they colonize.</title>
        <authorList>
            <person name="Suzuki H."/>
            <person name="MacDonald J."/>
            <person name="Syed K."/>
            <person name="Salamov A."/>
            <person name="Hori C."/>
            <person name="Aerts A."/>
            <person name="Henrissat B."/>
            <person name="Wiebenga A."/>
            <person name="vanKuyk P.A."/>
            <person name="Barry K."/>
            <person name="Lindquist E."/>
            <person name="LaButti K."/>
            <person name="Lapidus A."/>
            <person name="Lucas S."/>
            <person name="Coutinho P."/>
            <person name="Gong Y."/>
            <person name="Samejima M."/>
            <person name="Mahadevan R."/>
            <person name="Abou-Zaid M."/>
            <person name="de Vries R.P."/>
            <person name="Igarashi K."/>
            <person name="Yadav J.S."/>
            <person name="Grigoriev I.V."/>
            <person name="Master E.R."/>
        </authorList>
    </citation>
    <scope>NUCLEOTIDE SEQUENCE [LARGE SCALE GENOMIC DNA]</scope>
    <source>
        <strain evidence="12 13">HHB-10118-sp</strain>
    </source>
</reference>
<dbReference type="GO" id="GO:0004497">
    <property type="term" value="F:monooxygenase activity"/>
    <property type="evidence" value="ECO:0007669"/>
    <property type="project" value="UniProtKB-KW"/>
</dbReference>
<name>K5WWX6_PHACS</name>
<dbReference type="Gene3D" id="1.10.630.10">
    <property type="entry name" value="Cytochrome P450"/>
    <property type="match status" value="1"/>
</dbReference>
<dbReference type="RefSeq" id="XP_007395321.1">
    <property type="nucleotide sequence ID" value="XM_007395259.1"/>
</dbReference>
<dbReference type="AlphaFoldDB" id="K5WWX6"/>
<evidence type="ECO:0000256" key="9">
    <source>
        <dbReference type="ARBA" id="ARBA00023004"/>
    </source>
</evidence>
<keyword evidence="8" id="KW-0560">Oxidoreductase</keyword>
<dbReference type="GeneID" id="18911057"/>
<comment type="similarity">
    <text evidence="3">Belongs to the cytochrome P450 family.</text>
</comment>
<keyword evidence="13" id="KW-1185">Reference proteome</keyword>
<accession>K5WWX6</accession>
<evidence type="ECO:0000256" key="2">
    <source>
        <dbReference type="ARBA" id="ARBA00004167"/>
    </source>
</evidence>
<dbReference type="PANTHER" id="PTHR46300">
    <property type="entry name" value="P450, PUTATIVE (EUROFUNG)-RELATED-RELATED"/>
    <property type="match status" value="1"/>
</dbReference>
<dbReference type="InterPro" id="IPR036396">
    <property type="entry name" value="Cyt_P450_sf"/>
</dbReference>
<keyword evidence="4" id="KW-0349">Heme</keyword>
<evidence type="ECO:0000256" key="3">
    <source>
        <dbReference type="ARBA" id="ARBA00010617"/>
    </source>
</evidence>
<evidence type="ECO:0000256" key="4">
    <source>
        <dbReference type="ARBA" id="ARBA00022617"/>
    </source>
</evidence>
<comment type="cofactor">
    <cofactor evidence="1">
        <name>heme</name>
        <dbReference type="ChEBI" id="CHEBI:30413"/>
    </cofactor>
</comment>